<dbReference type="SMART" id="SM00304">
    <property type="entry name" value="HAMP"/>
    <property type="match status" value="1"/>
</dbReference>
<dbReference type="PRINTS" id="PR00344">
    <property type="entry name" value="BCTRLSENSOR"/>
</dbReference>
<evidence type="ECO:0000256" key="4">
    <source>
        <dbReference type="ARBA" id="ARBA00022475"/>
    </source>
</evidence>
<keyword evidence="6" id="KW-0808">Transferase</keyword>
<protein>
    <recommendedName>
        <fullName evidence="3">histidine kinase</fullName>
        <ecNumber evidence="3">2.7.13.3</ecNumber>
    </recommendedName>
</protein>
<keyword evidence="7 14" id="KW-0812">Transmembrane</keyword>
<dbReference type="EC" id="2.7.13.3" evidence="3"/>
<keyword evidence="8" id="KW-0547">Nucleotide-binding</keyword>
<comment type="subcellular location">
    <subcellularLocation>
        <location evidence="2">Cell membrane</location>
        <topology evidence="2">Multi-pass membrane protein</topology>
    </subcellularLocation>
</comment>
<dbReference type="Pfam" id="PF00672">
    <property type="entry name" value="HAMP"/>
    <property type="match status" value="1"/>
</dbReference>
<evidence type="ECO:0000256" key="6">
    <source>
        <dbReference type="ARBA" id="ARBA00022679"/>
    </source>
</evidence>
<dbReference type="Gene3D" id="3.30.565.10">
    <property type="entry name" value="Histidine kinase-like ATPase, C-terminal domain"/>
    <property type="match status" value="1"/>
</dbReference>
<dbReference type="PANTHER" id="PTHR45528">
    <property type="entry name" value="SENSOR HISTIDINE KINASE CPXA"/>
    <property type="match status" value="1"/>
</dbReference>
<dbReference type="SUPFAM" id="SSF158472">
    <property type="entry name" value="HAMP domain-like"/>
    <property type="match status" value="1"/>
</dbReference>
<evidence type="ECO:0000313" key="17">
    <source>
        <dbReference type="EMBL" id="CRK81003.1"/>
    </source>
</evidence>
<evidence type="ECO:0000256" key="2">
    <source>
        <dbReference type="ARBA" id="ARBA00004651"/>
    </source>
</evidence>
<dbReference type="CDD" id="cd00075">
    <property type="entry name" value="HATPase"/>
    <property type="match status" value="1"/>
</dbReference>
<keyword evidence="13 14" id="KW-0472">Membrane</keyword>
<evidence type="ECO:0000256" key="1">
    <source>
        <dbReference type="ARBA" id="ARBA00000085"/>
    </source>
</evidence>
<feature type="transmembrane region" description="Helical" evidence="14">
    <location>
        <begin position="181"/>
        <end position="203"/>
    </location>
</feature>
<dbReference type="Proteomes" id="UP000199087">
    <property type="component" value="Unassembled WGS sequence"/>
</dbReference>
<evidence type="ECO:0000256" key="3">
    <source>
        <dbReference type="ARBA" id="ARBA00012438"/>
    </source>
</evidence>
<dbReference type="InterPro" id="IPR003661">
    <property type="entry name" value="HisK_dim/P_dom"/>
</dbReference>
<dbReference type="SMART" id="SM00388">
    <property type="entry name" value="HisKA"/>
    <property type="match status" value="1"/>
</dbReference>
<dbReference type="Pfam" id="PF02518">
    <property type="entry name" value="HATPase_c"/>
    <property type="match status" value="1"/>
</dbReference>
<feature type="domain" description="Histidine kinase" evidence="15">
    <location>
        <begin position="272"/>
        <end position="492"/>
    </location>
</feature>
<dbReference type="FunFam" id="1.10.287.130:FF:000001">
    <property type="entry name" value="Two-component sensor histidine kinase"/>
    <property type="match status" value="1"/>
</dbReference>
<dbReference type="InterPro" id="IPR005467">
    <property type="entry name" value="His_kinase_dom"/>
</dbReference>
<keyword evidence="10" id="KW-0067">ATP-binding</keyword>
<proteinExistence type="predicted"/>
<evidence type="ECO:0000259" key="15">
    <source>
        <dbReference type="PROSITE" id="PS50109"/>
    </source>
</evidence>
<evidence type="ECO:0000256" key="5">
    <source>
        <dbReference type="ARBA" id="ARBA00022553"/>
    </source>
</evidence>
<evidence type="ECO:0000256" key="8">
    <source>
        <dbReference type="ARBA" id="ARBA00022741"/>
    </source>
</evidence>
<dbReference type="PROSITE" id="PS50885">
    <property type="entry name" value="HAMP"/>
    <property type="match status" value="1"/>
</dbReference>
<dbReference type="InterPro" id="IPR036097">
    <property type="entry name" value="HisK_dim/P_sf"/>
</dbReference>
<dbReference type="SMART" id="SM00387">
    <property type="entry name" value="HATPase_c"/>
    <property type="match status" value="1"/>
</dbReference>
<dbReference type="GO" id="GO:0000155">
    <property type="term" value="F:phosphorelay sensor kinase activity"/>
    <property type="evidence" value="ECO:0007669"/>
    <property type="project" value="InterPro"/>
</dbReference>
<dbReference type="SUPFAM" id="SSF55874">
    <property type="entry name" value="ATPase domain of HSP90 chaperone/DNA topoisomerase II/histidine kinase"/>
    <property type="match status" value="1"/>
</dbReference>
<sequence length="503" mass="57842">MILKIESSEKMSIRLRLLISYLAMVLVPIFFVILSTLLVALLFKGDIKELEKTYLPPEQQKAISETDQFYIDVHKQALNDPEQFSNPSYLKKIDNELNKSDTGIVVRKGKSITYSSSFLKGIGIDDLPMFGLISDVDPVERVDGQYLTIRKLDFYFPDHSEGSIFFITDANSLAKFVRSSFPIIFVGIILILVVTNGLLTYLVSRSIIRPIRELQRAANHIKEGNLNYSIEPMSKDELGQLAQGFEEMRIRLKESIEKQVAYEENRTELIANISHDLKTPITTIKGYVEGIRDGVANSPEKMDRYIETIYKKSINLDHMIDELFLYSKLDLQRLPFNFERFHFNHYLEDFVEELRFDWEDKNVEIDLHIKNNGDYLIIGDREHLKRVINNIVDNSLKYNDKETKKLSFTLSTFDSHILFKMKDNGPGIPEESLPMIFERFYRADLARGTEKGGSGLGLSIAKRIIEEHHGSIWAESKVGQGTTILFTLKKSGDNDEKNPNYRG</sequence>
<keyword evidence="12" id="KW-0902">Two-component regulatory system</keyword>
<dbReference type="InterPro" id="IPR050398">
    <property type="entry name" value="HssS/ArlS-like"/>
</dbReference>
<dbReference type="GO" id="GO:0005524">
    <property type="term" value="F:ATP binding"/>
    <property type="evidence" value="ECO:0007669"/>
    <property type="project" value="UniProtKB-KW"/>
</dbReference>
<evidence type="ECO:0000256" key="7">
    <source>
        <dbReference type="ARBA" id="ARBA00022692"/>
    </source>
</evidence>
<evidence type="ECO:0000256" key="14">
    <source>
        <dbReference type="SAM" id="Phobius"/>
    </source>
</evidence>
<dbReference type="AlphaFoldDB" id="A0A0U1NSI5"/>
<feature type="domain" description="HAMP" evidence="16">
    <location>
        <begin position="205"/>
        <end position="257"/>
    </location>
</feature>
<keyword evidence="5" id="KW-0597">Phosphoprotein</keyword>
<comment type="catalytic activity">
    <reaction evidence="1">
        <text>ATP + protein L-histidine = ADP + protein N-phospho-L-histidine.</text>
        <dbReference type="EC" id="2.7.13.3"/>
    </reaction>
</comment>
<dbReference type="InterPro" id="IPR003660">
    <property type="entry name" value="HAMP_dom"/>
</dbReference>
<evidence type="ECO:0000256" key="12">
    <source>
        <dbReference type="ARBA" id="ARBA00023012"/>
    </source>
</evidence>
<keyword evidence="4" id="KW-1003">Cell membrane</keyword>
<dbReference type="FunFam" id="3.30.565.10:FF:000006">
    <property type="entry name" value="Sensor histidine kinase WalK"/>
    <property type="match status" value="1"/>
</dbReference>
<evidence type="ECO:0000313" key="18">
    <source>
        <dbReference type="Proteomes" id="UP000199087"/>
    </source>
</evidence>
<reference evidence="18" key="1">
    <citation type="submission" date="2015-05" db="EMBL/GenBank/DDBJ databases">
        <authorList>
            <person name="Urmite Genomes"/>
        </authorList>
    </citation>
    <scope>NUCLEOTIDE SEQUENCE [LARGE SCALE GENOMIC DNA]</scope>
    <source>
        <strain evidence="18">LF1</strain>
    </source>
</reference>
<evidence type="ECO:0000259" key="16">
    <source>
        <dbReference type="PROSITE" id="PS50885"/>
    </source>
</evidence>
<evidence type="ECO:0000256" key="9">
    <source>
        <dbReference type="ARBA" id="ARBA00022777"/>
    </source>
</evidence>
<accession>A0A0U1NSI5</accession>
<evidence type="ECO:0000256" key="13">
    <source>
        <dbReference type="ARBA" id="ARBA00023136"/>
    </source>
</evidence>
<dbReference type="CDD" id="cd06225">
    <property type="entry name" value="HAMP"/>
    <property type="match status" value="1"/>
</dbReference>
<dbReference type="STRING" id="1499688.BN000_00897"/>
<dbReference type="PANTHER" id="PTHR45528:SF1">
    <property type="entry name" value="SENSOR HISTIDINE KINASE CPXA"/>
    <property type="match status" value="1"/>
</dbReference>
<organism evidence="17 18">
    <name type="scientific">Neobacillus massiliamazoniensis</name>
    <dbReference type="NCBI Taxonomy" id="1499688"/>
    <lineage>
        <taxon>Bacteria</taxon>
        <taxon>Bacillati</taxon>
        <taxon>Bacillota</taxon>
        <taxon>Bacilli</taxon>
        <taxon>Bacillales</taxon>
        <taxon>Bacillaceae</taxon>
        <taxon>Neobacillus</taxon>
    </lineage>
</organism>
<dbReference type="InterPro" id="IPR036890">
    <property type="entry name" value="HATPase_C_sf"/>
</dbReference>
<dbReference type="Gene3D" id="6.10.340.10">
    <property type="match status" value="1"/>
</dbReference>
<keyword evidence="18" id="KW-1185">Reference proteome</keyword>
<dbReference type="PROSITE" id="PS50109">
    <property type="entry name" value="HIS_KIN"/>
    <property type="match status" value="1"/>
</dbReference>
<dbReference type="Pfam" id="PF00512">
    <property type="entry name" value="HisKA"/>
    <property type="match status" value="1"/>
</dbReference>
<dbReference type="InterPro" id="IPR004358">
    <property type="entry name" value="Sig_transdc_His_kin-like_C"/>
</dbReference>
<dbReference type="Gene3D" id="1.10.287.130">
    <property type="match status" value="1"/>
</dbReference>
<dbReference type="SUPFAM" id="SSF47384">
    <property type="entry name" value="Homodimeric domain of signal transducing histidine kinase"/>
    <property type="match status" value="1"/>
</dbReference>
<dbReference type="InterPro" id="IPR003594">
    <property type="entry name" value="HATPase_dom"/>
</dbReference>
<evidence type="ECO:0000256" key="10">
    <source>
        <dbReference type="ARBA" id="ARBA00022840"/>
    </source>
</evidence>
<keyword evidence="9 17" id="KW-0418">Kinase</keyword>
<gene>
    <name evidence="17" type="ORF">BN000_00897</name>
</gene>
<keyword evidence="11 14" id="KW-1133">Transmembrane helix</keyword>
<evidence type="ECO:0000256" key="11">
    <source>
        <dbReference type="ARBA" id="ARBA00022989"/>
    </source>
</evidence>
<dbReference type="CDD" id="cd00082">
    <property type="entry name" value="HisKA"/>
    <property type="match status" value="1"/>
</dbReference>
<feature type="transmembrane region" description="Helical" evidence="14">
    <location>
        <begin position="21"/>
        <end position="43"/>
    </location>
</feature>
<name>A0A0U1NSI5_9BACI</name>
<dbReference type="EMBL" id="CVRB01000001">
    <property type="protein sequence ID" value="CRK81003.1"/>
    <property type="molecule type" value="Genomic_DNA"/>
</dbReference>
<dbReference type="GO" id="GO:0005886">
    <property type="term" value="C:plasma membrane"/>
    <property type="evidence" value="ECO:0007669"/>
    <property type="project" value="UniProtKB-SubCell"/>
</dbReference>